<sequence>MMDPELIKLAQEQMSLMPPNDLARIQQQGNELYNQGMYTDALQKYMLAKKNLKDTPFSQGRTILSACSLDMMSCYLKTRQYHECIKEGTEVLADDVNNVKALYRRGQAYKELGLLEDVVFDFSRAYEVSPDDENIADVFRDAKERFERVGGGSTSRRGLVIEEIPEEEKTVLSENYGRSTGEYSLSQDAQPQETSCSANDQADINTEPPSATNSLYFQTLKDSQEVLRSFQKFMSDTHPQTLAAISALGDGESPDMTKTASNMISSMSPEELRRMLQLDASFYGENSNLKRDCTNSDSNSFRPPPPDEIVDMIKMANDIKIHAEELQKMLQSSSSDPIEYGSDNASKPAETSEKLVVRRDDAGESSSAHGFSYSRTTPQSSFANPAADLEEQMRNQMNDPAMQRQMFTSMIENLTPDMMETMSQEFRLKLAQENAQNARQVLLSLSPDDLDKMTRWADRIQRGLDYLMKMKGCLLGKPGMVLALLVILLAILFHWLGYIGS</sequence>
<evidence type="ECO:0000313" key="2">
    <source>
        <dbReference type="Proteomes" id="UP000828048"/>
    </source>
</evidence>
<protein>
    <submittedName>
        <fullName evidence="1">Uncharacterized protein</fullName>
    </submittedName>
</protein>
<evidence type="ECO:0000313" key="1">
    <source>
        <dbReference type="EMBL" id="KAH7864278.1"/>
    </source>
</evidence>
<reference evidence="1 2" key="1">
    <citation type="journal article" date="2021" name="Hortic Res">
        <title>High-quality reference genome and annotation aids understanding of berry development for evergreen blueberry (Vaccinium darrowii).</title>
        <authorList>
            <person name="Yu J."/>
            <person name="Hulse-Kemp A.M."/>
            <person name="Babiker E."/>
            <person name="Staton M."/>
        </authorList>
    </citation>
    <scope>NUCLEOTIDE SEQUENCE [LARGE SCALE GENOMIC DNA]</scope>
    <source>
        <strain evidence="2">cv. NJ 8807/NJ 8810</strain>
        <tissue evidence="1">Young leaf</tissue>
    </source>
</reference>
<gene>
    <name evidence="1" type="ORF">Vadar_027736</name>
</gene>
<accession>A0ACB7ZEE6</accession>
<proteinExistence type="predicted"/>
<dbReference type="EMBL" id="CM037162">
    <property type="protein sequence ID" value="KAH7864278.1"/>
    <property type="molecule type" value="Genomic_DNA"/>
</dbReference>
<dbReference type="Proteomes" id="UP000828048">
    <property type="component" value="Chromosome 12"/>
</dbReference>
<keyword evidence="2" id="KW-1185">Reference proteome</keyword>
<organism evidence="1 2">
    <name type="scientific">Vaccinium darrowii</name>
    <dbReference type="NCBI Taxonomy" id="229202"/>
    <lineage>
        <taxon>Eukaryota</taxon>
        <taxon>Viridiplantae</taxon>
        <taxon>Streptophyta</taxon>
        <taxon>Embryophyta</taxon>
        <taxon>Tracheophyta</taxon>
        <taxon>Spermatophyta</taxon>
        <taxon>Magnoliopsida</taxon>
        <taxon>eudicotyledons</taxon>
        <taxon>Gunneridae</taxon>
        <taxon>Pentapetalae</taxon>
        <taxon>asterids</taxon>
        <taxon>Ericales</taxon>
        <taxon>Ericaceae</taxon>
        <taxon>Vaccinioideae</taxon>
        <taxon>Vaccinieae</taxon>
        <taxon>Vaccinium</taxon>
    </lineage>
</organism>
<comment type="caution">
    <text evidence="1">The sequence shown here is derived from an EMBL/GenBank/DDBJ whole genome shotgun (WGS) entry which is preliminary data.</text>
</comment>
<name>A0ACB7ZEE6_9ERIC</name>